<feature type="compositionally biased region" description="Basic and acidic residues" evidence="1">
    <location>
        <begin position="65"/>
        <end position="75"/>
    </location>
</feature>
<sequence length="149" mass="16808">MRAENFFHGCVVHGSTSLSNGEVEAGGFECRTWTSTYGTWHQRLQRLRRNPGLDMTVKNGIGDQLAEKKGSDWPEKSTNASLPECPKYGKKSLMLNPVLQEYKHKLARVSQVRKELRSRIQNLPDLSRLPNVTGSHVHLPFAGDIYSDD</sequence>
<dbReference type="Pfam" id="PF16566">
    <property type="entry name" value="CREPT"/>
    <property type="match status" value="1"/>
</dbReference>
<organism evidence="3">
    <name type="scientific">Columba livia</name>
    <name type="common">Rock dove</name>
    <dbReference type="NCBI Taxonomy" id="8932"/>
    <lineage>
        <taxon>Eukaryota</taxon>
        <taxon>Metazoa</taxon>
        <taxon>Chordata</taxon>
        <taxon>Craniata</taxon>
        <taxon>Vertebrata</taxon>
        <taxon>Euteleostomi</taxon>
        <taxon>Archelosauria</taxon>
        <taxon>Archosauria</taxon>
        <taxon>Dinosauria</taxon>
        <taxon>Saurischia</taxon>
        <taxon>Theropoda</taxon>
        <taxon>Coelurosauria</taxon>
        <taxon>Aves</taxon>
        <taxon>Neognathae</taxon>
        <taxon>Neoaves</taxon>
        <taxon>Columbimorphae</taxon>
        <taxon>Columbiformes</taxon>
        <taxon>Columbidae</taxon>
        <taxon>Columba</taxon>
    </lineage>
</organism>
<proteinExistence type="predicted"/>
<evidence type="ECO:0000256" key="1">
    <source>
        <dbReference type="SAM" id="MobiDB-lite"/>
    </source>
</evidence>
<reference evidence="3" key="1">
    <citation type="journal article" date="2013" name="Science">
        <title>Genomic diversity and evolution of the head crest in the rock pigeon.</title>
        <authorList>
            <person name="Shapiro M.D."/>
            <person name="Kronenberg Z."/>
            <person name="Li C."/>
            <person name="Domyan E.T."/>
            <person name="Pan H."/>
            <person name="Campbell M."/>
            <person name="Tan H."/>
            <person name="Huff C.D."/>
            <person name="Hu H."/>
            <person name="Vickrey A.I."/>
            <person name="Nielsen S.C."/>
            <person name="Stringham S.A."/>
            <person name="Hu H."/>
            <person name="Willerslev E."/>
            <person name="Gilbert M.T."/>
            <person name="Yandell M."/>
            <person name="Zhang G."/>
            <person name="Wang J."/>
        </authorList>
    </citation>
    <scope>NUCLEOTIDE SEQUENCE [LARGE SCALE GENOMIC DNA]</scope>
    <source>
        <tissue evidence="3">Blood</tissue>
    </source>
</reference>
<accession>R7VT35</accession>
<feature type="region of interest" description="Disordered" evidence="1">
    <location>
        <begin position="64"/>
        <end position="84"/>
    </location>
</feature>
<feature type="domain" description="RPRD1A/B C-terminal" evidence="2">
    <location>
        <begin position="98"/>
        <end position="147"/>
    </location>
</feature>
<dbReference type="AlphaFoldDB" id="R7VT35"/>
<name>R7VT35_COLLI</name>
<evidence type="ECO:0000259" key="2">
    <source>
        <dbReference type="Pfam" id="PF16566"/>
    </source>
</evidence>
<dbReference type="Gene3D" id="6.10.250.2560">
    <property type="match status" value="1"/>
</dbReference>
<evidence type="ECO:0000313" key="3">
    <source>
        <dbReference type="EMBL" id="EMC86102.1"/>
    </source>
</evidence>
<protein>
    <submittedName>
        <fullName evidence="3">Regulation of nuclear pre-mRNA domain-containing protein 1A</fullName>
    </submittedName>
</protein>
<dbReference type="EMBL" id="KB375503">
    <property type="protein sequence ID" value="EMC86102.1"/>
    <property type="molecule type" value="Genomic_DNA"/>
</dbReference>
<gene>
    <name evidence="3" type="ORF">A306_05389</name>
</gene>
<dbReference type="InterPro" id="IPR032337">
    <property type="entry name" value="RPRD1A/B_C"/>
</dbReference>